<evidence type="ECO:0000313" key="2">
    <source>
        <dbReference type="EMBL" id="MBY8883549.1"/>
    </source>
</evidence>
<dbReference type="RefSeq" id="WP_222973190.1">
    <property type="nucleotide sequence ID" value="NZ_JAINVZ010000001.1"/>
</dbReference>
<evidence type="ECO:0000256" key="1">
    <source>
        <dbReference type="SAM" id="MobiDB-lite"/>
    </source>
</evidence>
<dbReference type="EMBL" id="JAINVZ010000001">
    <property type="protein sequence ID" value="MBY8883549.1"/>
    <property type="molecule type" value="Genomic_DNA"/>
</dbReference>
<dbReference type="Proteomes" id="UP001198565">
    <property type="component" value="Unassembled WGS sequence"/>
</dbReference>
<protein>
    <recommendedName>
        <fullName evidence="4">DNA primase</fullName>
    </recommendedName>
</protein>
<feature type="compositionally biased region" description="Basic and acidic residues" evidence="1">
    <location>
        <begin position="93"/>
        <end position="104"/>
    </location>
</feature>
<accession>A0ABS7QLK1</accession>
<feature type="region of interest" description="Disordered" evidence="1">
    <location>
        <begin position="93"/>
        <end position="209"/>
    </location>
</feature>
<feature type="compositionally biased region" description="Acidic residues" evidence="1">
    <location>
        <begin position="105"/>
        <end position="131"/>
    </location>
</feature>
<reference evidence="2 3" key="1">
    <citation type="submission" date="2021-08" db="EMBL/GenBank/DDBJ databases">
        <title>Streptomyces sp. PTM05 isolated from lichen.</title>
        <authorList>
            <person name="Somphong A."/>
            <person name="Phongsopitanun W."/>
            <person name="Tanasupawat S."/>
        </authorList>
    </citation>
    <scope>NUCLEOTIDE SEQUENCE [LARGE SCALE GENOMIC DNA]</scope>
    <source>
        <strain evidence="2 3">Ptm05</strain>
    </source>
</reference>
<feature type="compositionally biased region" description="Low complexity" evidence="1">
    <location>
        <begin position="177"/>
        <end position="209"/>
    </location>
</feature>
<proteinExistence type="predicted"/>
<evidence type="ECO:0000313" key="3">
    <source>
        <dbReference type="Proteomes" id="UP001198565"/>
    </source>
</evidence>
<evidence type="ECO:0008006" key="4">
    <source>
        <dbReference type="Google" id="ProtNLM"/>
    </source>
</evidence>
<gene>
    <name evidence="2" type="ORF">K7472_01640</name>
</gene>
<organism evidence="2 3">
    <name type="scientific">Streptantibioticus parmotrematis</name>
    <dbReference type="NCBI Taxonomy" id="2873249"/>
    <lineage>
        <taxon>Bacteria</taxon>
        <taxon>Bacillati</taxon>
        <taxon>Actinomycetota</taxon>
        <taxon>Actinomycetes</taxon>
        <taxon>Kitasatosporales</taxon>
        <taxon>Streptomycetaceae</taxon>
        <taxon>Streptantibioticus</taxon>
    </lineage>
</organism>
<comment type="caution">
    <text evidence="2">The sequence shown here is derived from an EMBL/GenBank/DDBJ whole genome shotgun (WGS) entry which is preliminary data.</text>
</comment>
<feature type="compositionally biased region" description="Polar residues" evidence="1">
    <location>
        <begin position="150"/>
        <end position="173"/>
    </location>
</feature>
<keyword evidence="3" id="KW-1185">Reference proteome</keyword>
<name>A0ABS7QLK1_9ACTN</name>
<sequence length="209" mass="21802">MVNNAKVGVALVGGYLLGRTKKARLAIGLGMFLAGRKISLDPQAIGKLVSESPLFEGLSAQARKQLVDATKSAATNALTNRVNLLADSLHERTLSLESGERPEAEADAEPEADEEPDRARDEDEEEGEEEEKGERRKARSGSSGARKTASKASSGTRKTASTSSRKASGTARKTASGKTASGATRKTGTTARKTASSARKATSRGGSRG</sequence>